<feature type="active site" description="Proton acceptor" evidence="4">
    <location>
        <position position="108"/>
    </location>
</feature>
<sequence length="244" mass="25803">MSIVLLTGAGISTAAGIPDFRGPQGVWTRDPEAERTSTLSWYLRDASVRHRAWQMRLESRVWERDPTPAHRAIAAFAAAGNPTTVITQNIDGLHQAAGSPDADVLEVHGTARSWRCEDCRATGPMAEAAQRVREGDPDPRCPTCGGIIRAQTILFEEALDADVLDAAFAAAEACDVLVAVGTGLSVHPVAGLVPVAAQNGARTVIVNAQSTPFDSLADVVVRGDLQEELPPVLADLAELRGTTP</sequence>
<protein>
    <recommendedName>
        <fullName evidence="1">protein acetyllysine N-acetyltransferase</fullName>
        <ecNumber evidence="1">2.3.1.286</ecNumber>
    </recommendedName>
</protein>
<dbReference type="InterPro" id="IPR026590">
    <property type="entry name" value="Ssirtuin_cat_dom"/>
</dbReference>
<dbReference type="InterPro" id="IPR050134">
    <property type="entry name" value="NAD-dep_sirtuin_deacylases"/>
</dbReference>
<dbReference type="InterPro" id="IPR026591">
    <property type="entry name" value="Sirtuin_cat_small_dom_sf"/>
</dbReference>
<dbReference type="PROSITE" id="PS50305">
    <property type="entry name" value="SIRTUIN"/>
    <property type="match status" value="1"/>
</dbReference>
<dbReference type="Pfam" id="PF02146">
    <property type="entry name" value="SIR2"/>
    <property type="match status" value="1"/>
</dbReference>
<dbReference type="Proteomes" id="UP000784435">
    <property type="component" value="Unassembled WGS sequence"/>
</dbReference>
<keyword evidence="4" id="KW-0479">Metal-binding</keyword>
<keyword evidence="2" id="KW-0808">Transferase</keyword>
<proteinExistence type="predicted"/>
<accession>A0A921MD40</accession>
<evidence type="ECO:0000313" key="7">
    <source>
        <dbReference type="Proteomes" id="UP000784435"/>
    </source>
</evidence>
<evidence type="ECO:0000256" key="4">
    <source>
        <dbReference type="PROSITE-ProRule" id="PRU00236"/>
    </source>
</evidence>
<keyword evidence="4" id="KW-0862">Zinc</keyword>
<feature type="binding site" evidence="4">
    <location>
        <position position="119"/>
    </location>
    <ligand>
        <name>Zn(2+)</name>
        <dbReference type="ChEBI" id="CHEBI:29105"/>
    </ligand>
</feature>
<dbReference type="GO" id="GO:0046872">
    <property type="term" value="F:metal ion binding"/>
    <property type="evidence" value="ECO:0007669"/>
    <property type="project" value="UniProtKB-KW"/>
</dbReference>
<feature type="domain" description="Deacetylase sirtuin-type" evidence="5">
    <location>
        <begin position="1"/>
        <end position="242"/>
    </location>
</feature>
<dbReference type="Gene3D" id="3.30.1600.10">
    <property type="entry name" value="SIR2/SIRT2 'Small Domain"/>
    <property type="match status" value="1"/>
</dbReference>
<dbReference type="PANTHER" id="PTHR11085:SF4">
    <property type="entry name" value="NAD-DEPENDENT PROTEIN DEACYLASE"/>
    <property type="match status" value="1"/>
</dbReference>
<dbReference type="EMBL" id="DYUK01000109">
    <property type="protein sequence ID" value="HJG79822.1"/>
    <property type="molecule type" value="Genomic_DNA"/>
</dbReference>
<dbReference type="GO" id="GO:0070403">
    <property type="term" value="F:NAD+ binding"/>
    <property type="evidence" value="ECO:0007669"/>
    <property type="project" value="InterPro"/>
</dbReference>
<reference evidence="6" key="2">
    <citation type="submission" date="2021-09" db="EMBL/GenBank/DDBJ databases">
        <authorList>
            <person name="Gilroy R."/>
        </authorList>
    </citation>
    <scope>NUCLEOTIDE SEQUENCE</scope>
    <source>
        <strain evidence="6">ChiGjej5B5-7349</strain>
    </source>
</reference>
<gene>
    <name evidence="6" type="ORF">K8V08_05360</name>
</gene>
<dbReference type="CDD" id="cd01407">
    <property type="entry name" value="SIR2-fam"/>
    <property type="match status" value="1"/>
</dbReference>
<reference evidence="6" key="1">
    <citation type="journal article" date="2021" name="PeerJ">
        <title>Extensive microbial diversity within the chicken gut microbiome revealed by metagenomics and culture.</title>
        <authorList>
            <person name="Gilroy R."/>
            <person name="Ravi A."/>
            <person name="Getino M."/>
            <person name="Pursley I."/>
            <person name="Horton D.L."/>
            <person name="Alikhan N.F."/>
            <person name="Baker D."/>
            <person name="Gharbi K."/>
            <person name="Hall N."/>
            <person name="Watson M."/>
            <person name="Adriaenssens E.M."/>
            <person name="Foster-Nyarko E."/>
            <person name="Jarju S."/>
            <person name="Secka A."/>
            <person name="Antonio M."/>
            <person name="Oren A."/>
            <person name="Chaudhuri R.R."/>
            <person name="La Ragione R."/>
            <person name="Hildebrand F."/>
            <person name="Pallen M.J."/>
        </authorList>
    </citation>
    <scope>NUCLEOTIDE SEQUENCE</scope>
    <source>
        <strain evidence="6">ChiGjej5B5-7349</strain>
    </source>
</reference>
<comment type="caution">
    <text evidence="6">The sequence shown here is derived from an EMBL/GenBank/DDBJ whole genome shotgun (WGS) entry which is preliminary data.</text>
</comment>
<dbReference type="InterPro" id="IPR003000">
    <property type="entry name" value="Sirtuin"/>
</dbReference>
<feature type="binding site" evidence="4">
    <location>
        <position position="144"/>
    </location>
    <ligand>
        <name>Zn(2+)</name>
        <dbReference type="ChEBI" id="CHEBI:29105"/>
    </ligand>
</feature>
<dbReference type="InterPro" id="IPR029035">
    <property type="entry name" value="DHS-like_NAD/FAD-binding_dom"/>
</dbReference>
<evidence type="ECO:0000313" key="6">
    <source>
        <dbReference type="EMBL" id="HJG79822.1"/>
    </source>
</evidence>
<evidence type="ECO:0000256" key="3">
    <source>
        <dbReference type="ARBA" id="ARBA00023027"/>
    </source>
</evidence>
<dbReference type="AlphaFoldDB" id="A0A921MD40"/>
<dbReference type="EC" id="2.3.1.286" evidence="1"/>
<feature type="binding site" evidence="4">
    <location>
        <position position="141"/>
    </location>
    <ligand>
        <name>Zn(2+)</name>
        <dbReference type="ChEBI" id="CHEBI:29105"/>
    </ligand>
</feature>
<name>A0A921MD40_9MICO</name>
<dbReference type="SUPFAM" id="SSF52467">
    <property type="entry name" value="DHS-like NAD/FAD-binding domain"/>
    <property type="match status" value="1"/>
</dbReference>
<dbReference type="GO" id="GO:0017136">
    <property type="term" value="F:histone deacetylase activity, NAD-dependent"/>
    <property type="evidence" value="ECO:0007669"/>
    <property type="project" value="TreeGrafter"/>
</dbReference>
<feature type="binding site" evidence="4">
    <location>
        <position position="116"/>
    </location>
    <ligand>
        <name>Zn(2+)</name>
        <dbReference type="ChEBI" id="CHEBI:29105"/>
    </ligand>
</feature>
<evidence type="ECO:0000256" key="1">
    <source>
        <dbReference type="ARBA" id="ARBA00012928"/>
    </source>
</evidence>
<dbReference type="Gene3D" id="3.40.50.1220">
    <property type="entry name" value="TPP-binding domain"/>
    <property type="match status" value="1"/>
</dbReference>
<dbReference type="PANTHER" id="PTHR11085">
    <property type="entry name" value="NAD-DEPENDENT PROTEIN DEACYLASE SIRTUIN-5, MITOCHONDRIAL-RELATED"/>
    <property type="match status" value="1"/>
</dbReference>
<evidence type="ECO:0000259" key="5">
    <source>
        <dbReference type="PROSITE" id="PS50305"/>
    </source>
</evidence>
<keyword evidence="3" id="KW-0520">NAD</keyword>
<organism evidence="6 7">
    <name type="scientific">Brevibacterium senegalense</name>
    <dbReference type="NCBI Taxonomy" id="1033736"/>
    <lineage>
        <taxon>Bacteria</taxon>
        <taxon>Bacillati</taxon>
        <taxon>Actinomycetota</taxon>
        <taxon>Actinomycetes</taxon>
        <taxon>Micrococcales</taxon>
        <taxon>Brevibacteriaceae</taxon>
        <taxon>Brevibacterium</taxon>
    </lineage>
</organism>
<evidence type="ECO:0000256" key="2">
    <source>
        <dbReference type="ARBA" id="ARBA00022679"/>
    </source>
</evidence>